<protein>
    <recommendedName>
        <fullName evidence="1">Metallo-beta-lactamase domain-containing protein</fullName>
    </recommendedName>
</protein>
<dbReference type="SUPFAM" id="SSF56281">
    <property type="entry name" value="Metallo-hydrolase/oxidoreductase"/>
    <property type="match status" value="1"/>
</dbReference>
<name>X1BDC9_9ZZZZ</name>
<organism evidence="2">
    <name type="scientific">marine sediment metagenome</name>
    <dbReference type="NCBI Taxonomy" id="412755"/>
    <lineage>
        <taxon>unclassified sequences</taxon>
        <taxon>metagenomes</taxon>
        <taxon>ecological metagenomes</taxon>
    </lineage>
</organism>
<feature type="domain" description="Metallo-beta-lactamase" evidence="1">
    <location>
        <begin position="7"/>
        <end position="178"/>
    </location>
</feature>
<dbReference type="EMBL" id="BART01016243">
    <property type="protein sequence ID" value="GAG79247.1"/>
    <property type="molecule type" value="Genomic_DNA"/>
</dbReference>
<dbReference type="SMART" id="SM00849">
    <property type="entry name" value="Lactamase_B"/>
    <property type="match status" value="1"/>
</dbReference>
<comment type="caution">
    <text evidence="2">The sequence shown here is derived from an EMBL/GenBank/DDBJ whole genome shotgun (WGS) entry which is preliminary data.</text>
</comment>
<evidence type="ECO:0000313" key="2">
    <source>
        <dbReference type="EMBL" id="GAG79247.1"/>
    </source>
</evidence>
<accession>X1BDC9</accession>
<evidence type="ECO:0000259" key="1">
    <source>
        <dbReference type="SMART" id="SM00849"/>
    </source>
</evidence>
<dbReference type="PANTHER" id="PTHR23131:SF0">
    <property type="entry name" value="ENDORIBONUCLEASE LACTB2"/>
    <property type="match status" value="1"/>
</dbReference>
<dbReference type="PANTHER" id="PTHR23131">
    <property type="entry name" value="ENDORIBONUCLEASE LACTB2"/>
    <property type="match status" value="1"/>
</dbReference>
<proteinExistence type="predicted"/>
<reference evidence="2" key="1">
    <citation type="journal article" date="2014" name="Front. Microbiol.">
        <title>High frequency of phylogenetically diverse reductive dehalogenase-homologous genes in deep subseafloor sedimentary metagenomes.</title>
        <authorList>
            <person name="Kawai M."/>
            <person name="Futagami T."/>
            <person name="Toyoda A."/>
            <person name="Takaki Y."/>
            <person name="Nishi S."/>
            <person name="Hori S."/>
            <person name="Arai W."/>
            <person name="Tsubouchi T."/>
            <person name="Morono Y."/>
            <person name="Uchiyama I."/>
            <person name="Ito T."/>
            <person name="Fujiyama A."/>
            <person name="Inagaki F."/>
            <person name="Takami H."/>
        </authorList>
    </citation>
    <scope>NUCLEOTIDE SEQUENCE</scope>
    <source>
        <strain evidence="2">Expedition CK06-06</strain>
    </source>
</reference>
<dbReference type="AlphaFoldDB" id="X1BDC9"/>
<dbReference type="Gene3D" id="3.60.15.10">
    <property type="entry name" value="Ribonuclease Z/Hydroxyacylglutathione hydrolase-like"/>
    <property type="match status" value="1"/>
</dbReference>
<feature type="non-terminal residue" evidence="2">
    <location>
        <position position="1"/>
    </location>
</feature>
<gene>
    <name evidence="2" type="ORF">S01H4_31290</name>
</gene>
<dbReference type="InterPro" id="IPR001279">
    <property type="entry name" value="Metallo-B-lactamas"/>
</dbReference>
<dbReference type="InterPro" id="IPR050662">
    <property type="entry name" value="Sec-metab_biosynth-thioest"/>
</dbReference>
<dbReference type="Pfam" id="PF00753">
    <property type="entry name" value="Lactamase_B"/>
    <property type="match status" value="1"/>
</dbReference>
<sequence length="254" mass="29655">KDRPLMWVSSFLIDGLLIDFGHHHAKDAFLNILDLDKVEMCVLSHHHEDHIGACYDLTNKFNIPIYGNKETSFLTKLKIRIPPERMLVWGLPKPCIIQELPNLEEISTKKAKFKIIASPGHCFNLISFFHEKKRLLFSTDAFIDEKQNVIFNWENANVMLETLRKFKSLKPEFLFSANSNVFTQKSLDKLINYWIDIKTKSTELYNRGSNPKKIVKRLFGKESVLTMVTRGDMSRENLIRSLIGLKPIFNQRFR</sequence>
<dbReference type="InterPro" id="IPR036866">
    <property type="entry name" value="RibonucZ/Hydroxyglut_hydro"/>
</dbReference>